<sequence length="108" mass="12817">MRNERQAEFYLKIPYTLSKQSSIEALDLSKDFLPNPEEYHFINRSCAIFEEKLDSTCFEKFPIECGKIEILIKYRERYISIIPEIAKNTELHIIDVIDAKVKYEVVRP</sequence>
<dbReference type="AlphaFoldDB" id="A0A4R9KHH9"/>
<dbReference type="EMBL" id="RQGF01000002">
    <property type="protein sequence ID" value="TGL65958.1"/>
    <property type="molecule type" value="Genomic_DNA"/>
</dbReference>
<name>A0A4R9KHH9_9LEPT</name>
<keyword evidence="2" id="KW-1185">Reference proteome</keyword>
<dbReference type="RefSeq" id="WP_135647371.1">
    <property type="nucleotide sequence ID" value="NZ_RQGF01000002.1"/>
</dbReference>
<comment type="caution">
    <text evidence="1">The sequence shown here is derived from an EMBL/GenBank/DDBJ whole genome shotgun (WGS) entry which is preliminary data.</text>
</comment>
<protein>
    <submittedName>
        <fullName evidence="1">Uncharacterized protein</fullName>
    </submittedName>
</protein>
<evidence type="ECO:0000313" key="2">
    <source>
        <dbReference type="Proteomes" id="UP000297762"/>
    </source>
</evidence>
<dbReference type="Proteomes" id="UP000297762">
    <property type="component" value="Unassembled WGS sequence"/>
</dbReference>
<gene>
    <name evidence="1" type="ORF">EHQ64_00085</name>
</gene>
<evidence type="ECO:0000313" key="1">
    <source>
        <dbReference type="EMBL" id="TGL65958.1"/>
    </source>
</evidence>
<reference evidence="1" key="1">
    <citation type="journal article" date="2019" name="PLoS Negl. Trop. Dis.">
        <title>Revisiting the worldwide diversity of Leptospira species in the environment.</title>
        <authorList>
            <person name="Vincent A.T."/>
            <person name="Schiettekatte O."/>
            <person name="Bourhy P."/>
            <person name="Veyrier F.J."/>
            <person name="Picardeau M."/>
        </authorList>
    </citation>
    <scope>NUCLEOTIDE SEQUENCE [LARGE SCALE GENOMIC DNA]</scope>
    <source>
        <strain evidence="1">201702455</strain>
    </source>
</reference>
<proteinExistence type="predicted"/>
<organism evidence="1 2">
    <name type="scientific">Leptospira sarikeiensis</name>
    <dbReference type="NCBI Taxonomy" id="2484943"/>
    <lineage>
        <taxon>Bacteria</taxon>
        <taxon>Pseudomonadati</taxon>
        <taxon>Spirochaetota</taxon>
        <taxon>Spirochaetia</taxon>
        <taxon>Leptospirales</taxon>
        <taxon>Leptospiraceae</taxon>
        <taxon>Leptospira</taxon>
    </lineage>
</organism>
<accession>A0A4R9KHH9</accession>